<evidence type="ECO:0000313" key="2">
    <source>
        <dbReference type="Proteomes" id="UP000012166"/>
    </source>
</evidence>
<name>A0ABC9SNL2_LEPBO</name>
<evidence type="ECO:0000313" key="1">
    <source>
        <dbReference type="EMBL" id="EMN19321.1"/>
    </source>
</evidence>
<dbReference type="RefSeq" id="WP_002725383.1">
    <property type="nucleotide sequence ID" value="NZ_AHMS02000004.1"/>
</dbReference>
<dbReference type="Proteomes" id="UP000012166">
    <property type="component" value="Unassembled WGS sequence"/>
</dbReference>
<proteinExistence type="predicted"/>
<gene>
    <name evidence="1" type="ORF">LEP1GSC056_0242</name>
</gene>
<accession>A0ABC9SNL2</accession>
<protein>
    <submittedName>
        <fullName evidence="1">Uncharacterized protein</fullName>
    </submittedName>
</protein>
<sequence>MHLENPTSSISNNIIKPTQRRHFRNGSIKLGKTFSSFSILGTLLFVGVFLEPSHSMFSQNASLGESATNQQKNNEQAETKPLLRVFPSYRKEECDWAIRWDICLNCLKIGRRYAQKIHFYPSRPYREREHGCYSDEEGFFTFGTE</sequence>
<reference evidence="1 2" key="1">
    <citation type="submission" date="2013-01" db="EMBL/GenBank/DDBJ databases">
        <authorList>
            <person name="Harkins D.M."/>
            <person name="Durkin A.S."/>
            <person name="Brinkac L.M."/>
            <person name="Haft D.H."/>
            <person name="Selengut J.D."/>
            <person name="Sanka R."/>
            <person name="DePew J."/>
            <person name="Purushe J."/>
            <person name="Hartskeerl R.A."/>
            <person name="Ahmed A."/>
            <person name="van der Linden H."/>
            <person name="Goris M.G.A."/>
            <person name="Vinetz J.M."/>
            <person name="Sutton G.G."/>
            <person name="Nierman W.C."/>
            <person name="Fouts D.E."/>
        </authorList>
    </citation>
    <scope>NUCLEOTIDE SEQUENCE [LARGE SCALE GENOMIC DNA]</scope>
    <source>
        <strain evidence="1 2">Brem 328</strain>
    </source>
</reference>
<dbReference type="EMBL" id="AHMS02000004">
    <property type="protein sequence ID" value="EMN19321.1"/>
    <property type="molecule type" value="Genomic_DNA"/>
</dbReference>
<organism evidence="1 2">
    <name type="scientific">Leptospira borgpetersenii str. Brem 328</name>
    <dbReference type="NCBI Taxonomy" id="1049780"/>
    <lineage>
        <taxon>Bacteria</taxon>
        <taxon>Pseudomonadati</taxon>
        <taxon>Spirochaetota</taxon>
        <taxon>Spirochaetia</taxon>
        <taxon>Leptospirales</taxon>
        <taxon>Leptospiraceae</taxon>
        <taxon>Leptospira</taxon>
    </lineage>
</organism>
<comment type="caution">
    <text evidence="1">The sequence shown here is derived from an EMBL/GenBank/DDBJ whole genome shotgun (WGS) entry which is preliminary data.</text>
</comment>
<dbReference type="AlphaFoldDB" id="A0ABC9SNL2"/>